<evidence type="ECO:0000313" key="2">
    <source>
        <dbReference type="Proteomes" id="UP000028875"/>
    </source>
</evidence>
<name>A0A024QAM3_9BACI</name>
<proteinExistence type="predicted"/>
<reference evidence="2" key="2">
    <citation type="submission" date="2014-05" db="EMBL/GenBank/DDBJ databases">
        <title>Draft genome sequence of Virgibacillus massiliensis Vm-5.</title>
        <authorList>
            <person name="Khelaifia S."/>
            <person name="Croce O."/>
            <person name="Lagier J.C."/>
            <person name="Raoult D."/>
        </authorList>
    </citation>
    <scope>NUCLEOTIDE SEQUENCE [LARGE SCALE GENOMIC DNA]</scope>
    <source>
        <strain evidence="2">Vm-5</strain>
    </source>
</reference>
<reference evidence="1 2" key="1">
    <citation type="submission" date="2014-03" db="EMBL/GenBank/DDBJ databases">
        <authorList>
            <person name="Urmite Genomes U."/>
        </authorList>
    </citation>
    <scope>NUCLEOTIDE SEQUENCE [LARGE SCALE GENOMIC DNA]</scope>
    <source>
        <strain evidence="1 2">Vm-5</strain>
    </source>
</reference>
<dbReference type="AlphaFoldDB" id="A0A024QAM3"/>
<gene>
    <name evidence="1" type="ORF">BN990_01829</name>
</gene>
<keyword evidence="2" id="KW-1185">Reference proteome</keyword>
<organism evidence="1 2">
    <name type="scientific">Virgibacillus massiliensis</name>
    <dbReference type="NCBI Taxonomy" id="1462526"/>
    <lineage>
        <taxon>Bacteria</taxon>
        <taxon>Bacillati</taxon>
        <taxon>Bacillota</taxon>
        <taxon>Bacilli</taxon>
        <taxon>Bacillales</taxon>
        <taxon>Bacillaceae</taxon>
        <taxon>Virgibacillus</taxon>
    </lineage>
</organism>
<accession>A0A024QAM3</accession>
<dbReference type="STRING" id="1462526.BN990_01829"/>
<dbReference type="EMBL" id="CCDP010000001">
    <property type="protein sequence ID" value="CDQ39524.1"/>
    <property type="molecule type" value="Genomic_DNA"/>
</dbReference>
<evidence type="ECO:0000313" key="1">
    <source>
        <dbReference type="EMBL" id="CDQ39524.1"/>
    </source>
</evidence>
<sequence length="222" mass="26219">MRWTEENIEKEVFKVMKDLNINRMPTSREIIDSYGYKLYSAIWKNGGIEKWANKLGLEVKKTFKLSDENIEKEIREAMQALDINRMPTTKELRENGFKNLDRRISRTRKYSGWADKLGLETKSNRTVRKRVYKDTSINPNEYAVYRGDEFLFIDTPANCARRLGVSMNAFAFYKSRQHRERVKEDGIHVVCVGKEGDYEQDSKEFNEQLMQKQRNRLKGVAL</sequence>
<protein>
    <submittedName>
        <fullName evidence="1">Uncharacterized protein</fullName>
    </submittedName>
</protein>
<dbReference type="RefSeq" id="WP_038243551.1">
    <property type="nucleotide sequence ID" value="NZ_BNER01000002.1"/>
</dbReference>
<comment type="caution">
    <text evidence="1">The sequence shown here is derived from an EMBL/GenBank/DDBJ whole genome shotgun (WGS) entry which is preliminary data.</text>
</comment>
<dbReference type="Proteomes" id="UP000028875">
    <property type="component" value="Unassembled WGS sequence"/>
</dbReference>
<dbReference type="OrthoDB" id="2156961at2"/>